<dbReference type="RefSeq" id="WP_183932857.1">
    <property type="nucleotide sequence ID" value="NZ_JACICF010000001.1"/>
</dbReference>
<name>A0A839YWE8_9SPHN</name>
<dbReference type="AlphaFoldDB" id="A0A839YWE8"/>
<protein>
    <submittedName>
        <fullName evidence="1">Uncharacterized protein</fullName>
    </submittedName>
</protein>
<accession>A0A839YWE8</accession>
<organism evidence="1 2">
    <name type="scientific">Sphingomicrobium lutaoense</name>
    <dbReference type="NCBI Taxonomy" id="515949"/>
    <lineage>
        <taxon>Bacteria</taxon>
        <taxon>Pseudomonadati</taxon>
        <taxon>Pseudomonadota</taxon>
        <taxon>Alphaproteobacteria</taxon>
        <taxon>Sphingomonadales</taxon>
        <taxon>Sphingomonadaceae</taxon>
        <taxon>Sphingomicrobium</taxon>
    </lineage>
</organism>
<dbReference type="EMBL" id="JACICF010000001">
    <property type="protein sequence ID" value="MBB3763519.1"/>
    <property type="molecule type" value="Genomic_DNA"/>
</dbReference>
<keyword evidence="2" id="KW-1185">Reference proteome</keyword>
<proteinExistence type="predicted"/>
<dbReference type="Proteomes" id="UP000578569">
    <property type="component" value="Unassembled WGS sequence"/>
</dbReference>
<evidence type="ECO:0000313" key="1">
    <source>
        <dbReference type="EMBL" id="MBB3763519.1"/>
    </source>
</evidence>
<dbReference type="InterPro" id="IPR043148">
    <property type="entry name" value="TagF_C"/>
</dbReference>
<sequence length="507" mass="55818">MSPGLVKDLCGAHLNDYLNYALVVREAALNAVLKWRHAAKEIVILAYATGCESMPLFGVHNSERSIGSPSLLNSRYAQWLATKCNARLELTSAPIRDLWHRRHFRSVLLLLASAWLLLRYAVRLLNAAPAARGAESHTPLLIVRALHQFRFARGLLRESGHLSLCLVPQYSQGNVKTLVDRARTLPRKGFIMVPGLSDWFGALFAAIAMRWRLGRELSRTRTPPDLVGLAIEMRHAHIGLFHVALIDRVAKRGGRDLVNFEMIGAMAGLEALAARRAGLRLSSVQTALISDAPLAIFPFSDEFYSDSPEMACLCERLGHVRMGEVKFVGSPYPVQPIRPLPPDCDLLFCTQPDDRSANLRILKALIPLAKNGGRRLAVRPHPRDDMTFYRAALEAAGITVIVDRDELSNSLEKYPLIVLKTSSLAKDALGAGAHIVFCHFTDRDRSLSADYLDSARATGLVANDEAQLAELIANPNSLSSRTGVLRSSVLPELSIRDLADVLGKDGR</sequence>
<dbReference type="Gene3D" id="3.40.50.12580">
    <property type="match status" value="1"/>
</dbReference>
<comment type="caution">
    <text evidence="1">The sequence shown here is derived from an EMBL/GenBank/DDBJ whole genome shotgun (WGS) entry which is preliminary data.</text>
</comment>
<gene>
    <name evidence="1" type="ORF">FHS50_000542</name>
</gene>
<reference evidence="1 2" key="1">
    <citation type="submission" date="2020-08" db="EMBL/GenBank/DDBJ databases">
        <title>Genomic Encyclopedia of Type Strains, Phase IV (KMG-IV): sequencing the most valuable type-strain genomes for metagenomic binning, comparative biology and taxonomic classification.</title>
        <authorList>
            <person name="Goeker M."/>
        </authorList>
    </citation>
    <scope>NUCLEOTIDE SEQUENCE [LARGE SCALE GENOMIC DNA]</scope>
    <source>
        <strain evidence="1 2">DSM 24194</strain>
    </source>
</reference>
<evidence type="ECO:0000313" key="2">
    <source>
        <dbReference type="Proteomes" id="UP000578569"/>
    </source>
</evidence>